<dbReference type="Proteomes" id="UP000245379">
    <property type="component" value="Unassembled WGS sequence"/>
</dbReference>
<dbReference type="AlphaFoldDB" id="A0A317EI52"/>
<organism evidence="1 2">
    <name type="scientific">Pedobacter yonginense</name>
    <dbReference type="NCBI Taxonomy" id="651869"/>
    <lineage>
        <taxon>Bacteria</taxon>
        <taxon>Pseudomonadati</taxon>
        <taxon>Bacteroidota</taxon>
        <taxon>Sphingobacteriia</taxon>
        <taxon>Sphingobacteriales</taxon>
        <taxon>Sphingobacteriaceae</taxon>
        <taxon>Pedobacter</taxon>
    </lineage>
</organism>
<dbReference type="NCBIfam" id="TIGR01200">
    <property type="entry name" value="GLPGLI"/>
    <property type="match status" value="1"/>
</dbReference>
<dbReference type="EMBL" id="QGNZ01000004">
    <property type="protein sequence ID" value="PWS26491.1"/>
    <property type="molecule type" value="Genomic_DNA"/>
</dbReference>
<name>A0A317EI52_9SPHI</name>
<sequence length="263" mass="30613">MKIYTTLLFQIILTFVVSISFAQSDSILYEIHYKTTLTILPDKIKPNIINSLLLISNNYSVEKDLDRFMTDTAYANKYTIGFAKSNPSPSGEMMDVKKFLSNTINEYGTDRQIIYDYQRNKYLYFRYMFQKFYFEVPIPSYKWKDTNTKQNIFGYECKKVEGTSSNGAKWDIWYCDSYKVPHNLYGILGLDGLIIKAIETTSGRTVELTNLRTGSDIFKNVEKPKNSILVNSEEMNKFEGEFAKDRLKFLKDHPFNGTTIKIN</sequence>
<evidence type="ECO:0000313" key="1">
    <source>
        <dbReference type="EMBL" id="PWS26491.1"/>
    </source>
</evidence>
<accession>A0A317EI52</accession>
<dbReference type="InterPro" id="IPR005901">
    <property type="entry name" value="GLPGLI"/>
</dbReference>
<comment type="caution">
    <text evidence="1">The sequence shown here is derived from an EMBL/GenBank/DDBJ whole genome shotgun (WGS) entry which is preliminary data.</text>
</comment>
<keyword evidence="2" id="KW-1185">Reference proteome</keyword>
<evidence type="ECO:0008006" key="3">
    <source>
        <dbReference type="Google" id="ProtNLM"/>
    </source>
</evidence>
<proteinExistence type="predicted"/>
<dbReference type="OrthoDB" id="1440774at2"/>
<dbReference type="RefSeq" id="WP_109927055.1">
    <property type="nucleotide sequence ID" value="NZ_QGNZ01000004.1"/>
</dbReference>
<protein>
    <recommendedName>
        <fullName evidence="3">GLPGLI family protein</fullName>
    </recommendedName>
</protein>
<gene>
    <name evidence="1" type="ORF">DHW03_17080</name>
</gene>
<reference evidence="1 2" key="1">
    <citation type="submission" date="2018-05" db="EMBL/GenBank/DDBJ databases">
        <title>Pedobacter paludis sp. nov., isolated from wetland soil.</title>
        <authorList>
            <person name="Zhang Y."/>
            <person name="Wang G."/>
        </authorList>
    </citation>
    <scope>NUCLEOTIDE SEQUENCE [LARGE SCALE GENOMIC DNA]</scope>
    <source>
        <strain evidence="1 2">KCTC22721</strain>
    </source>
</reference>
<evidence type="ECO:0000313" key="2">
    <source>
        <dbReference type="Proteomes" id="UP000245379"/>
    </source>
</evidence>